<reference evidence="2 3" key="1">
    <citation type="submission" date="2019-11" db="EMBL/GenBank/DDBJ databases">
        <title>Whole genome sequence of Oryza granulata.</title>
        <authorList>
            <person name="Li W."/>
        </authorList>
    </citation>
    <scope>NUCLEOTIDE SEQUENCE [LARGE SCALE GENOMIC DNA]</scope>
    <source>
        <strain evidence="3">cv. Menghai</strain>
        <tissue evidence="2">Leaf</tissue>
    </source>
</reference>
<protein>
    <recommendedName>
        <fullName evidence="4">Acetyltransferase</fullName>
    </recommendedName>
</protein>
<proteinExistence type="predicted"/>
<dbReference type="PANTHER" id="PTHR31896:SF9">
    <property type="entry name" value="OS08G0111500 PROTEIN"/>
    <property type="match status" value="1"/>
</dbReference>
<dbReference type="InterPro" id="IPR051283">
    <property type="entry name" value="Sec_Metabolite_Acyltrans"/>
</dbReference>
<comment type="caution">
    <text evidence="2">The sequence shown here is derived from an EMBL/GenBank/DDBJ whole genome shotgun (WGS) entry which is preliminary data.</text>
</comment>
<dbReference type="Gene3D" id="3.30.559.10">
    <property type="entry name" value="Chloramphenicol acetyltransferase-like domain"/>
    <property type="match status" value="1"/>
</dbReference>
<dbReference type="GO" id="GO:0050734">
    <property type="term" value="F:hydroxycinnamoyltransferase activity"/>
    <property type="evidence" value="ECO:0007669"/>
    <property type="project" value="UniProtKB-ARBA"/>
</dbReference>
<accession>A0A6G1CJH2</accession>
<dbReference type="Proteomes" id="UP000479710">
    <property type="component" value="Unassembled WGS sequence"/>
</dbReference>
<keyword evidence="3" id="KW-1185">Reference proteome</keyword>
<dbReference type="PANTHER" id="PTHR31896">
    <property type="entry name" value="FAMILY REGULATORY PROTEIN, PUTATIVE (AFU_ORTHOLOGUE AFUA_3G14730)-RELATED"/>
    <property type="match status" value="1"/>
</dbReference>
<gene>
    <name evidence="2" type="ORF">E2562_035302</name>
</gene>
<dbReference type="Pfam" id="PF02458">
    <property type="entry name" value="Transferase"/>
    <property type="match status" value="1"/>
</dbReference>
<dbReference type="AlphaFoldDB" id="A0A6G1CJH2"/>
<organism evidence="2 3">
    <name type="scientific">Oryza meyeriana var. granulata</name>
    <dbReference type="NCBI Taxonomy" id="110450"/>
    <lineage>
        <taxon>Eukaryota</taxon>
        <taxon>Viridiplantae</taxon>
        <taxon>Streptophyta</taxon>
        <taxon>Embryophyta</taxon>
        <taxon>Tracheophyta</taxon>
        <taxon>Spermatophyta</taxon>
        <taxon>Magnoliopsida</taxon>
        <taxon>Liliopsida</taxon>
        <taxon>Poales</taxon>
        <taxon>Poaceae</taxon>
        <taxon>BOP clade</taxon>
        <taxon>Oryzoideae</taxon>
        <taxon>Oryzeae</taxon>
        <taxon>Oryzinae</taxon>
        <taxon>Oryza</taxon>
        <taxon>Oryza meyeriana</taxon>
    </lineage>
</organism>
<dbReference type="EMBL" id="SPHZ02000009">
    <property type="protein sequence ID" value="KAF0900805.1"/>
    <property type="molecule type" value="Genomic_DNA"/>
</dbReference>
<evidence type="ECO:0008006" key="4">
    <source>
        <dbReference type="Google" id="ProtNLM"/>
    </source>
</evidence>
<evidence type="ECO:0000313" key="2">
    <source>
        <dbReference type="EMBL" id="KAF0900805.1"/>
    </source>
</evidence>
<keyword evidence="1" id="KW-0808">Transferase</keyword>
<evidence type="ECO:0000256" key="1">
    <source>
        <dbReference type="ARBA" id="ARBA00022679"/>
    </source>
</evidence>
<evidence type="ECO:0000313" key="3">
    <source>
        <dbReference type="Proteomes" id="UP000479710"/>
    </source>
</evidence>
<dbReference type="InterPro" id="IPR023213">
    <property type="entry name" value="CAT-like_dom_sf"/>
</dbReference>
<name>A0A6G1CJH2_9ORYZ</name>
<dbReference type="OrthoDB" id="444127at2759"/>
<sequence length="100" mass="10526">MRDALASWPRQPDFFSVVNLLGGTTIITGSSPRFDVFGNDFGWGRPVTVRSGGANKFDGKVTVYEGPGGAGSMSLEVCLVPAALAKLLADDEFMDAVTTP</sequence>